<feature type="region of interest" description="Disordered" evidence="2">
    <location>
        <begin position="263"/>
        <end position="299"/>
    </location>
</feature>
<proteinExistence type="inferred from homology"/>
<keyword evidence="1" id="KW-0203">Cytokinin biosynthesis</keyword>
<comment type="catalytic activity">
    <reaction evidence="1">
        <text>N(6)-(dimethylallyl)adenosine 5'-phosphate + H2O = N(6)-dimethylallyladenine + D-ribose 5-phosphate</text>
        <dbReference type="Rhea" id="RHEA:48560"/>
        <dbReference type="ChEBI" id="CHEBI:15377"/>
        <dbReference type="ChEBI" id="CHEBI:17660"/>
        <dbReference type="ChEBI" id="CHEBI:57526"/>
        <dbReference type="ChEBI" id="CHEBI:78346"/>
        <dbReference type="EC" id="3.2.2.n1"/>
    </reaction>
</comment>
<dbReference type="Pfam" id="PF03641">
    <property type="entry name" value="Lysine_decarbox"/>
    <property type="match status" value="1"/>
</dbReference>
<dbReference type="PANTHER" id="PTHR43393:SF2">
    <property type="entry name" value="CYTOKININ RIBOSIDE 5'-MONOPHOSPHATE PHOSPHORIBOHYDROLASE"/>
    <property type="match status" value="1"/>
</dbReference>
<reference evidence="3 4" key="1">
    <citation type="submission" date="2022-07" db="EMBL/GenBank/DDBJ databases">
        <title>Novel species in genus cellulomonas.</title>
        <authorList>
            <person name="Ye L."/>
        </authorList>
    </citation>
    <scope>NUCLEOTIDE SEQUENCE [LARGE SCALE GENOMIC DNA]</scope>
    <source>
        <strain evidence="4">zg-Y908</strain>
    </source>
</reference>
<feature type="compositionally biased region" description="Basic and acidic residues" evidence="2">
    <location>
        <begin position="274"/>
        <end position="288"/>
    </location>
</feature>
<protein>
    <recommendedName>
        <fullName evidence="1">Cytokinin riboside 5'-monophosphate phosphoribohydrolase</fullName>
        <ecNumber evidence="1">3.2.2.n1</ecNumber>
    </recommendedName>
</protein>
<comment type="catalytic activity">
    <reaction evidence="1">
        <text>9-ribosyl-trans-zeatin 5'-phosphate + H2O = trans-zeatin + D-ribose 5-phosphate</text>
        <dbReference type="Rhea" id="RHEA:48564"/>
        <dbReference type="ChEBI" id="CHEBI:15377"/>
        <dbReference type="ChEBI" id="CHEBI:16522"/>
        <dbReference type="ChEBI" id="CHEBI:78346"/>
        <dbReference type="ChEBI" id="CHEBI:87947"/>
        <dbReference type="EC" id="3.2.2.n1"/>
    </reaction>
</comment>
<sequence>MTPDDTSAPAPEYRRGPVLLRRDQIPATTSDQRLLARPSTATWLHDDPWRVMRIQSEFVEGFGALAEVGPAVSVFGSARVQPDDPYYAMAQDVARELVEAGYAVITGGGPGIMEAANKGATEADGLSVGLGIELPFEQGMNPWVDLGVNFRYFFARKTMFVKYSEGFVVLPGGFGTFDELFEALTLVQTHKVTGFPIVLLGADYWTGLLTWLRDTVHPQGMIAAADIDLLQIASSAQEAVEIVVRRGAELRAEEQAAVRAAARDQRAAAAAGDGRSRPARTADGRDDDAPAEALTDGGW</sequence>
<dbReference type="InterPro" id="IPR005269">
    <property type="entry name" value="LOG"/>
</dbReference>
<organism evidence="3 4">
    <name type="scientific">Cellulomonas wangsupingiae</name>
    <dbReference type="NCBI Taxonomy" id="2968085"/>
    <lineage>
        <taxon>Bacteria</taxon>
        <taxon>Bacillati</taxon>
        <taxon>Actinomycetota</taxon>
        <taxon>Actinomycetes</taxon>
        <taxon>Micrococcales</taxon>
        <taxon>Cellulomonadaceae</taxon>
        <taxon>Cellulomonas</taxon>
    </lineage>
</organism>
<dbReference type="Proteomes" id="UP001317322">
    <property type="component" value="Chromosome"/>
</dbReference>
<dbReference type="Gene3D" id="3.40.50.450">
    <property type="match status" value="1"/>
</dbReference>
<dbReference type="RefSeq" id="WP_227564226.1">
    <property type="nucleotide sequence ID" value="NZ_CP101989.1"/>
</dbReference>
<comment type="similarity">
    <text evidence="1">Belongs to the LOG family.</text>
</comment>
<gene>
    <name evidence="3" type="ORF">NP075_05110</name>
</gene>
<dbReference type="SUPFAM" id="SSF102405">
    <property type="entry name" value="MCP/YpsA-like"/>
    <property type="match status" value="1"/>
</dbReference>
<dbReference type="EC" id="3.2.2.n1" evidence="1"/>
<dbReference type="InterPro" id="IPR052341">
    <property type="entry name" value="LOG_family_nucleotidases"/>
</dbReference>
<dbReference type="PANTHER" id="PTHR43393">
    <property type="entry name" value="CYTOKININ RIBOSIDE 5'-MONOPHOSPHATE PHOSPHORIBOHYDROLASE"/>
    <property type="match status" value="1"/>
</dbReference>
<evidence type="ECO:0000313" key="4">
    <source>
        <dbReference type="Proteomes" id="UP001317322"/>
    </source>
</evidence>
<evidence type="ECO:0000256" key="1">
    <source>
        <dbReference type="RuleBase" id="RU363015"/>
    </source>
</evidence>
<accession>A0ABY5K8M2</accession>
<dbReference type="NCBIfam" id="TIGR00730">
    <property type="entry name" value="Rossman fold protein, TIGR00730 family"/>
    <property type="match status" value="1"/>
</dbReference>
<keyword evidence="4" id="KW-1185">Reference proteome</keyword>
<dbReference type="EMBL" id="CP101989">
    <property type="protein sequence ID" value="UUI66108.1"/>
    <property type="molecule type" value="Genomic_DNA"/>
</dbReference>
<keyword evidence="1" id="KW-0378">Hydrolase</keyword>
<evidence type="ECO:0000256" key="2">
    <source>
        <dbReference type="SAM" id="MobiDB-lite"/>
    </source>
</evidence>
<evidence type="ECO:0000313" key="3">
    <source>
        <dbReference type="EMBL" id="UUI66108.1"/>
    </source>
</evidence>
<dbReference type="InterPro" id="IPR031100">
    <property type="entry name" value="LOG_fam"/>
</dbReference>
<name>A0ABY5K8M2_9CELL</name>